<dbReference type="PANTHER" id="PTHR47932">
    <property type="entry name" value="ATPASE EXPRESSION PROTEIN 3"/>
    <property type="match status" value="1"/>
</dbReference>
<organism evidence="4">
    <name type="scientific">Rhizophora mucronata</name>
    <name type="common">Asiatic mangrove</name>
    <dbReference type="NCBI Taxonomy" id="61149"/>
    <lineage>
        <taxon>Eukaryota</taxon>
        <taxon>Viridiplantae</taxon>
        <taxon>Streptophyta</taxon>
        <taxon>Embryophyta</taxon>
        <taxon>Tracheophyta</taxon>
        <taxon>Spermatophyta</taxon>
        <taxon>Magnoliopsida</taxon>
        <taxon>eudicotyledons</taxon>
        <taxon>Gunneridae</taxon>
        <taxon>Pentapetalae</taxon>
        <taxon>rosids</taxon>
        <taxon>fabids</taxon>
        <taxon>Malpighiales</taxon>
        <taxon>Rhizophoraceae</taxon>
        <taxon>Rhizophora</taxon>
    </lineage>
</organism>
<dbReference type="Pfam" id="PF12854">
    <property type="entry name" value="PPR_1"/>
    <property type="match status" value="2"/>
</dbReference>
<feature type="repeat" description="PPR" evidence="3">
    <location>
        <begin position="224"/>
        <end position="258"/>
    </location>
</feature>
<dbReference type="Gene3D" id="1.25.40.10">
    <property type="entry name" value="Tetratricopeptide repeat domain"/>
    <property type="match status" value="4"/>
</dbReference>
<feature type="repeat" description="PPR" evidence="3">
    <location>
        <begin position="438"/>
        <end position="472"/>
    </location>
</feature>
<dbReference type="GO" id="GO:0000963">
    <property type="term" value="P:mitochondrial RNA processing"/>
    <property type="evidence" value="ECO:0007669"/>
    <property type="project" value="TreeGrafter"/>
</dbReference>
<dbReference type="NCBIfam" id="TIGR00756">
    <property type="entry name" value="PPR"/>
    <property type="match status" value="4"/>
</dbReference>
<dbReference type="Pfam" id="PF13041">
    <property type="entry name" value="PPR_2"/>
    <property type="match status" value="2"/>
</dbReference>
<keyword evidence="2" id="KW-0677">Repeat</keyword>
<name>A0A2P2K5P4_RHIMU</name>
<dbReference type="AlphaFoldDB" id="A0A2P2K5P4"/>
<evidence type="ECO:0000256" key="3">
    <source>
        <dbReference type="PROSITE-ProRule" id="PRU00708"/>
    </source>
</evidence>
<dbReference type="PANTHER" id="PTHR47932:SF36">
    <property type="entry name" value="PENTACOTRIPEPTIDE-REPEAT REGION OF PRORP DOMAIN-CONTAINING PROTEIN"/>
    <property type="match status" value="1"/>
</dbReference>
<feature type="repeat" description="PPR" evidence="3">
    <location>
        <begin position="330"/>
        <end position="365"/>
    </location>
</feature>
<evidence type="ECO:0000313" key="4">
    <source>
        <dbReference type="EMBL" id="MBX01061.1"/>
    </source>
</evidence>
<feature type="repeat" description="PPR" evidence="3">
    <location>
        <begin position="150"/>
        <end position="184"/>
    </location>
</feature>
<dbReference type="GO" id="GO:0005739">
    <property type="term" value="C:mitochondrion"/>
    <property type="evidence" value="ECO:0007669"/>
    <property type="project" value="TreeGrafter"/>
</dbReference>
<comment type="similarity">
    <text evidence="1">Belongs to the PPR family. P subfamily.</text>
</comment>
<dbReference type="PROSITE" id="PS51375">
    <property type="entry name" value="PPR"/>
    <property type="match status" value="6"/>
</dbReference>
<protein>
    <submittedName>
        <fullName evidence="4">Uncharacterized protein MANES_01G240200</fullName>
    </submittedName>
</protein>
<evidence type="ECO:0000256" key="2">
    <source>
        <dbReference type="ARBA" id="ARBA00022737"/>
    </source>
</evidence>
<reference evidence="4" key="1">
    <citation type="submission" date="2018-02" db="EMBL/GenBank/DDBJ databases">
        <title>Rhizophora mucronata_Transcriptome.</title>
        <authorList>
            <person name="Meera S.P."/>
            <person name="Sreeshan A."/>
            <person name="Augustine A."/>
        </authorList>
    </citation>
    <scope>NUCLEOTIDE SEQUENCE</scope>
    <source>
        <tissue evidence="4">Leaf</tissue>
    </source>
</reference>
<dbReference type="GO" id="GO:0008380">
    <property type="term" value="P:RNA splicing"/>
    <property type="evidence" value="ECO:0007669"/>
    <property type="project" value="TreeGrafter"/>
</dbReference>
<dbReference type="EMBL" id="GGEC01020577">
    <property type="protein sequence ID" value="MBX01061.1"/>
    <property type="molecule type" value="Transcribed_RNA"/>
</dbReference>
<dbReference type="GO" id="GO:0003729">
    <property type="term" value="F:mRNA binding"/>
    <property type="evidence" value="ECO:0007669"/>
    <property type="project" value="TreeGrafter"/>
</dbReference>
<feature type="repeat" description="PPR" evidence="3">
    <location>
        <begin position="295"/>
        <end position="329"/>
    </location>
</feature>
<sequence length="507" mass="57385">MSARWPRILTPTQLSQILRQQKNPLTALRVFNEAKEKYPNYHHNGAVYATMIGILGNSGHVPEMKNVIDQMRKDSCECKDSVFVTAIKTYARTGLLDEAISLFNCISQFNCINQTESFNTLLQIMVKESKLEAVHHLFLENSFGWEVKSRIHSLNLLMDALCQQKRSDLASQVFQEMYYQGCYPGRDSYRILMKGLCDDGRLTEAIHLLYSMFWRISLKGSGKDVVVYRTLLDALCDNGQIDEALEILSKILRKGLKAPKRFHCHLDISQCNDGNDVEATKRLINEALIRGGVPSLASYTAMAVDLYNEGKIDQADKVLEEAWDRGFKPSLLTYEAKVTALCRQGKVNEAVDVIEVEMVKGNCIPTVRLYNILLKGLCDARKSAIAAAYLKKMAGQLGCVADQETYNILLHGLCQDGRFVEASRLLEQMCIRSFRILDDDSYDILIQGLCSIGRQYEAVMWLEEMICQGKLPRASIWNSLVASFCCNMADIHDDPEIFIFKKLSSYP</sequence>
<accession>A0A2P2K5P4</accession>
<evidence type="ECO:0000256" key="1">
    <source>
        <dbReference type="ARBA" id="ARBA00007626"/>
    </source>
</evidence>
<dbReference type="InterPro" id="IPR011990">
    <property type="entry name" value="TPR-like_helical_dom_sf"/>
</dbReference>
<dbReference type="InterPro" id="IPR002885">
    <property type="entry name" value="PPR_rpt"/>
</dbReference>
<dbReference type="Pfam" id="PF01535">
    <property type="entry name" value="PPR"/>
    <property type="match status" value="3"/>
</dbReference>
<feature type="repeat" description="PPR" evidence="3">
    <location>
        <begin position="402"/>
        <end position="436"/>
    </location>
</feature>
<proteinExistence type="inferred from homology"/>
<dbReference type="SUPFAM" id="SSF48452">
    <property type="entry name" value="TPR-like"/>
    <property type="match status" value="1"/>
</dbReference>